<dbReference type="PATRIC" id="fig|1423783.4.peg.795"/>
<keyword evidence="3" id="KW-1185">Reference proteome</keyword>
<keyword evidence="1" id="KW-0812">Transmembrane</keyword>
<dbReference type="GO" id="GO:0022857">
    <property type="term" value="F:transmembrane transporter activity"/>
    <property type="evidence" value="ECO:0007669"/>
    <property type="project" value="InterPro"/>
</dbReference>
<feature type="transmembrane region" description="Helical" evidence="1">
    <location>
        <begin position="25"/>
        <end position="45"/>
    </location>
</feature>
<comment type="caution">
    <text evidence="2">The sequence shown here is derived from an EMBL/GenBank/DDBJ whole genome shotgun (WGS) entry which is preliminary data.</text>
</comment>
<proteinExistence type="predicted"/>
<keyword evidence="1" id="KW-1133">Transmembrane helix</keyword>
<dbReference type="InterPro" id="IPR024529">
    <property type="entry name" value="ECF_trnsprt_substrate-spec"/>
</dbReference>
<keyword evidence="1" id="KW-0472">Membrane</keyword>
<evidence type="ECO:0000313" key="2">
    <source>
        <dbReference type="EMBL" id="KRL86518.1"/>
    </source>
</evidence>
<dbReference type="EMBL" id="AZFJ01000044">
    <property type="protein sequence ID" value="KRL86518.1"/>
    <property type="molecule type" value="Genomic_DNA"/>
</dbReference>
<gene>
    <name evidence="2" type="ORF">FC50_GL000767</name>
</gene>
<dbReference type="STRING" id="1423783.FC50_GL000767"/>
<name>A0A0R1TZJ3_9LACO</name>
<protein>
    <submittedName>
        <fullName evidence="2">Membrane protein</fullName>
    </submittedName>
</protein>
<dbReference type="AlphaFoldDB" id="A0A0R1TZJ3"/>
<dbReference type="Proteomes" id="UP000051922">
    <property type="component" value="Unassembled WGS sequence"/>
</dbReference>
<feature type="transmembrane region" description="Helical" evidence="1">
    <location>
        <begin position="112"/>
        <end position="134"/>
    </location>
</feature>
<dbReference type="Pfam" id="PF12822">
    <property type="entry name" value="ECF_trnsprt"/>
    <property type="match status" value="1"/>
</dbReference>
<dbReference type="Gene3D" id="1.10.1760.20">
    <property type="match status" value="1"/>
</dbReference>
<feature type="transmembrane region" description="Helical" evidence="1">
    <location>
        <begin position="154"/>
        <end position="178"/>
    </location>
</feature>
<evidence type="ECO:0000256" key="1">
    <source>
        <dbReference type="SAM" id="Phobius"/>
    </source>
</evidence>
<reference evidence="2 3" key="1">
    <citation type="journal article" date="2015" name="Genome Announc.">
        <title>Expanding the biotechnology potential of lactobacilli through comparative genomics of 213 strains and associated genera.</title>
        <authorList>
            <person name="Sun Z."/>
            <person name="Harris H.M."/>
            <person name="McCann A."/>
            <person name="Guo C."/>
            <person name="Argimon S."/>
            <person name="Zhang W."/>
            <person name="Yang X."/>
            <person name="Jeffery I.B."/>
            <person name="Cooney J.C."/>
            <person name="Kagawa T.F."/>
            <person name="Liu W."/>
            <person name="Song Y."/>
            <person name="Salvetti E."/>
            <person name="Wrobel A."/>
            <person name="Rasinkangas P."/>
            <person name="Parkhill J."/>
            <person name="Rea M.C."/>
            <person name="O'Sullivan O."/>
            <person name="Ritari J."/>
            <person name="Douillard F.P."/>
            <person name="Paul Ross R."/>
            <person name="Yang R."/>
            <person name="Briner A.E."/>
            <person name="Felis G.E."/>
            <person name="de Vos W.M."/>
            <person name="Barrangou R."/>
            <person name="Klaenhammer T.R."/>
            <person name="Caufield P.W."/>
            <person name="Cui Y."/>
            <person name="Zhang H."/>
            <person name="O'Toole P.W."/>
        </authorList>
    </citation>
    <scope>NUCLEOTIDE SEQUENCE [LARGE SCALE GENOMIC DNA]</scope>
    <source>
        <strain evidence="2 3">DSM 15945</strain>
    </source>
</reference>
<sequence>MSLLVALIILQSSLPMVGYISLGGISITTLHLTVITGAVVLGTGYGTALGAVWGLSSFIMAFVRPSDVLTILLFRNPIIAFVPRILAGLVAGLLFNQLLPKVRTGLGGSIKMSLAGICAALTNTLLVVGFTWIFYASKAATMIGHGANTSNFGFVMLVMLGVNAVAEVIMAGVVTPILGQALIRFRRR</sequence>
<accession>A0A0R1TZJ3</accession>
<feature type="transmembrane region" description="Helical" evidence="1">
    <location>
        <begin position="78"/>
        <end position="100"/>
    </location>
</feature>
<organism evidence="2 3">
    <name type="scientific">Lacticaseibacillus pantheris DSM 15945 = JCM 12539 = NBRC 106106</name>
    <dbReference type="NCBI Taxonomy" id="1423783"/>
    <lineage>
        <taxon>Bacteria</taxon>
        <taxon>Bacillati</taxon>
        <taxon>Bacillota</taxon>
        <taxon>Bacilli</taxon>
        <taxon>Lactobacillales</taxon>
        <taxon>Lactobacillaceae</taxon>
        <taxon>Lacticaseibacillus</taxon>
    </lineage>
</organism>
<evidence type="ECO:0000313" key="3">
    <source>
        <dbReference type="Proteomes" id="UP000051922"/>
    </source>
</evidence>